<reference evidence="3 4" key="1">
    <citation type="journal article" date="2019" name="Int. J. Syst. Evol. Microbiol.">
        <title>The Global Catalogue of Microorganisms (GCM) 10K type strain sequencing project: providing services to taxonomists for standard genome sequencing and annotation.</title>
        <authorList>
            <consortium name="The Broad Institute Genomics Platform"/>
            <consortium name="The Broad Institute Genome Sequencing Center for Infectious Disease"/>
            <person name="Wu L."/>
            <person name="Ma J."/>
        </authorList>
    </citation>
    <scope>NUCLEOTIDE SEQUENCE [LARGE SCALE GENOMIC DNA]</scope>
    <source>
        <strain evidence="3 4">DT85</strain>
    </source>
</reference>
<proteinExistence type="predicted"/>
<evidence type="ECO:0000259" key="2">
    <source>
        <dbReference type="SMART" id="SM00418"/>
    </source>
</evidence>
<accession>A0ABD5ZND4</accession>
<dbReference type="SUPFAM" id="SSF46785">
    <property type="entry name" value="Winged helix' DNA-binding domain"/>
    <property type="match status" value="1"/>
</dbReference>
<dbReference type="InterPro" id="IPR056525">
    <property type="entry name" value="HVO_1552_C"/>
</dbReference>
<name>A0ABD5ZND4_9EURY</name>
<dbReference type="Pfam" id="PF12840">
    <property type="entry name" value="HTH_20"/>
    <property type="match status" value="1"/>
</dbReference>
<keyword evidence="4" id="KW-1185">Reference proteome</keyword>
<dbReference type="GeneID" id="79266517"/>
<gene>
    <name evidence="3" type="ORF">ACFQJ4_05870</name>
</gene>
<comment type="caution">
    <text evidence="3">The sequence shown here is derived from an EMBL/GenBank/DDBJ whole genome shotgun (WGS) entry which is preliminary data.</text>
</comment>
<dbReference type="CDD" id="cd00090">
    <property type="entry name" value="HTH_ARSR"/>
    <property type="match status" value="1"/>
</dbReference>
<dbReference type="AlphaFoldDB" id="A0ABD5ZND4"/>
<organism evidence="3 4">
    <name type="scientific">Halosegnis marinus</name>
    <dbReference type="NCBI Taxonomy" id="3034023"/>
    <lineage>
        <taxon>Archaea</taxon>
        <taxon>Methanobacteriati</taxon>
        <taxon>Methanobacteriota</taxon>
        <taxon>Stenosarchaea group</taxon>
        <taxon>Halobacteria</taxon>
        <taxon>Halobacteriales</taxon>
        <taxon>Natronomonadaceae</taxon>
        <taxon>Halosegnis</taxon>
    </lineage>
</organism>
<dbReference type="SMART" id="SM00418">
    <property type="entry name" value="HTH_ARSR"/>
    <property type="match status" value="1"/>
</dbReference>
<feature type="transmembrane region" description="Helical" evidence="1">
    <location>
        <begin position="235"/>
        <end position="253"/>
    </location>
</feature>
<keyword evidence="1" id="KW-1133">Transmembrane helix</keyword>
<dbReference type="RefSeq" id="WP_276235867.1">
    <property type="nucleotide sequence ID" value="NZ_CP119802.1"/>
</dbReference>
<sequence length="254" mass="25265">MSLLPSTPDVSADGDPRVVGVDSEDADELLAALSSKTARRILAALHDEPAPPSRIADSVDSSLQNVQYHLSNLDDAGVVEVVGTAYSEKGREMDVYAPADQPLVIVAAEEEQASGLRAALSRFLGGVAALVVGSAAVQQLYGGGVLPSMGSGAPIEQGGDAGGAPVTDTAAEETATAAPTTTPTATDGGIGIAEVTDTATATATRAATETPEPTRTAVETVATGGDAVGTLPPGALFFLGGFVVLVAAVALSVR</sequence>
<dbReference type="InterPro" id="IPR011991">
    <property type="entry name" value="ArsR-like_HTH"/>
</dbReference>
<dbReference type="Pfam" id="PF24267">
    <property type="entry name" value="HVO_1552_C"/>
    <property type="match status" value="1"/>
</dbReference>
<dbReference type="InterPro" id="IPR036388">
    <property type="entry name" value="WH-like_DNA-bd_sf"/>
</dbReference>
<keyword evidence="1" id="KW-0472">Membrane</keyword>
<protein>
    <submittedName>
        <fullName evidence="3">ArsR/SmtB family transcription factor</fullName>
    </submittedName>
</protein>
<dbReference type="Gene3D" id="1.10.10.10">
    <property type="entry name" value="Winged helix-like DNA-binding domain superfamily/Winged helix DNA-binding domain"/>
    <property type="match status" value="1"/>
</dbReference>
<keyword evidence="1" id="KW-0812">Transmembrane</keyword>
<evidence type="ECO:0000256" key="1">
    <source>
        <dbReference type="SAM" id="Phobius"/>
    </source>
</evidence>
<feature type="domain" description="HTH arsR-type" evidence="2">
    <location>
        <begin position="28"/>
        <end position="112"/>
    </location>
</feature>
<dbReference type="InterPro" id="IPR036390">
    <property type="entry name" value="WH_DNA-bd_sf"/>
</dbReference>
<dbReference type="Proteomes" id="UP001596398">
    <property type="component" value="Unassembled WGS sequence"/>
</dbReference>
<dbReference type="InterPro" id="IPR001845">
    <property type="entry name" value="HTH_ArsR_DNA-bd_dom"/>
</dbReference>
<dbReference type="EMBL" id="JBHTAP010000001">
    <property type="protein sequence ID" value="MFC7234845.1"/>
    <property type="molecule type" value="Genomic_DNA"/>
</dbReference>
<evidence type="ECO:0000313" key="4">
    <source>
        <dbReference type="Proteomes" id="UP001596398"/>
    </source>
</evidence>
<evidence type="ECO:0000313" key="3">
    <source>
        <dbReference type="EMBL" id="MFC7234845.1"/>
    </source>
</evidence>